<dbReference type="GO" id="GO:0003677">
    <property type="term" value="F:DNA binding"/>
    <property type="evidence" value="ECO:0007669"/>
    <property type="project" value="InterPro"/>
</dbReference>
<dbReference type="OrthoDB" id="9790239at2"/>
<feature type="compositionally biased region" description="Basic and acidic residues" evidence="1">
    <location>
        <begin position="56"/>
        <end position="73"/>
    </location>
</feature>
<dbReference type="SUPFAM" id="SSF47781">
    <property type="entry name" value="RuvA domain 2-like"/>
    <property type="match status" value="1"/>
</dbReference>
<evidence type="ECO:0000256" key="1">
    <source>
        <dbReference type="SAM" id="MobiDB-lite"/>
    </source>
</evidence>
<evidence type="ECO:0000256" key="2">
    <source>
        <dbReference type="SAM" id="Phobius"/>
    </source>
</evidence>
<dbReference type="SMART" id="SM00278">
    <property type="entry name" value="HhH1"/>
    <property type="match status" value="2"/>
</dbReference>
<protein>
    <recommendedName>
        <fullName evidence="3">Helix-hairpin-helix DNA-binding motif class 1 domain-containing protein</fullName>
    </recommendedName>
</protein>
<keyword evidence="2" id="KW-1133">Transmembrane helix</keyword>
<dbReference type="PANTHER" id="PTHR21180:SF32">
    <property type="entry name" value="ENDONUCLEASE_EXONUCLEASE_PHOSPHATASE FAMILY DOMAIN-CONTAINING PROTEIN 1"/>
    <property type="match status" value="1"/>
</dbReference>
<accession>A0A430A184</accession>
<proteinExistence type="predicted"/>
<dbReference type="Pfam" id="PF12836">
    <property type="entry name" value="HHH_3"/>
    <property type="match status" value="1"/>
</dbReference>
<gene>
    <name evidence="4" type="ORF">CBF37_02255</name>
</gene>
<dbReference type="EMBL" id="NGJS01000002">
    <property type="protein sequence ID" value="RSU00143.1"/>
    <property type="molecule type" value="Genomic_DNA"/>
</dbReference>
<dbReference type="InterPro" id="IPR010994">
    <property type="entry name" value="RuvA_2-like"/>
</dbReference>
<feature type="transmembrane region" description="Helical" evidence="2">
    <location>
        <begin position="16"/>
        <end position="36"/>
    </location>
</feature>
<reference evidence="4 5" key="1">
    <citation type="submission" date="2017-05" db="EMBL/GenBank/DDBJ databases">
        <title>Vagococcus spp. assemblies.</title>
        <authorList>
            <person name="Gulvik C.A."/>
        </authorList>
    </citation>
    <scope>NUCLEOTIDE SEQUENCE [LARGE SCALE GENOMIC DNA]</scope>
    <source>
        <strain evidence="4 5">SS1995</strain>
    </source>
</reference>
<keyword evidence="2" id="KW-0472">Membrane</keyword>
<dbReference type="InterPro" id="IPR004509">
    <property type="entry name" value="Competence_ComEA_HhH"/>
</dbReference>
<evidence type="ECO:0000313" key="5">
    <source>
        <dbReference type="Proteomes" id="UP000287857"/>
    </source>
</evidence>
<dbReference type="Gene3D" id="1.10.150.280">
    <property type="entry name" value="AF1531-like domain"/>
    <property type="match status" value="1"/>
</dbReference>
<dbReference type="GO" id="GO:0015628">
    <property type="term" value="P:protein secretion by the type II secretion system"/>
    <property type="evidence" value="ECO:0007669"/>
    <property type="project" value="TreeGrafter"/>
</dbReference>
<dbReference type="RefSeq" id="WP_125983095.1">
    <property type="nucleotide sequence ID" value="NZ_NGJS01000002.1"/>
</dbReference>
<dbReference type="Pfam" id="PF10531">
    <property type="entry name" value="SLBB"/>
    <property type="match status" value="1"/>
</dbReference>
<sequence>MKKQKKGIKYKHNLQKVLLTIFLMLFVLGFILFRYLKHPVNDNQIVSNVSMTKADTEKTINSDSKSGDTEQRKAQNKQSETWKIDVKGAVKNPGIYIVDSSMRVIDAVEAAGGYIAESDQNKINNAEKVMDQMVIYVPKKGEETDLNIPMSNTATSGNVGSNNGTAQVNLNTATLAELMTLKGVGQKKAEAILQYRDENGRFEQIEDLKKVKGIGEKTFESLSQSIRI</sequence>
<feature type="domain" description="Helix-hairpin-helix DNA-binding motif class 1" evidence="3">
    <location>
        <begin position="206"/>
        <end position="225"/>
    </location>
</feature>
<feature type="region of interest" description="Disordered" evidence="1">
    <location>
        <begin position="56"/>
        <end position="79"/>
    </location>
</feature>
<keyword evidence="5" id="KW-1185">Reference proteome</keyword>
<evidence type="ECO:0000259" key="3">
    <source>
        <dbReference type="SMART" id="SM00278"/>
    </source>
</evidence>
<organism evidence="4 5">
    <name type="scientific">Vagococcus vulneris</name>
    <dbReference type="NCBI Taxonomy" id="1977869"/>
    <lineage>
        <taxon>Bacteria</taxon>
        <taxon>Bacillati</taxon>
        <taxon>Bacillota</taxon>
        <taxon>Bacilli</taxon>
        <taxon>Lactobacillales</taxon>
        <taxon>Enterococcaceae</taxon>
        <taxon>Vagococcus</taxon>
    </lineage>
</organism>
<name>A0A430A184_9ENTE</name>
<dbReference type="InterPro" id="IPR019554">
    <property type="entry name" value="Soluble_ligand-bd"/>
</dbReference>
<comment type="caution">
    <text evidence="4">The sequence shown here is derived from an EMBL/GenBank/DDBJ whole genome shotgun (WGS) entry which is preliminary data.</text>
</comment>
<dbReference type="InterPro" id="IPR003583">
    <property type="entry name" value="Hlx-hairpin-Hlx_DNA-bd_motif"/>
</dbReference>
<dbReference type="InterPro" id="IPR051675">
    <property type="entry name" value="Endo/Exo/Phosphatase_dom_1"/>
</dbReference>
<feature type="domain" description="Helix-hairpin-helix DNA-binding motif class 1" evidence="3">
    <location>
        <begin position="176"/>
        <end position="195"/>
    </location>
</feature>
<dbReference type="PANTHER" id="PTHR21180">
    <property type="entry name" value="ENDONUCLEASE/EXONUCLEASE/PHOSPHATASE FAMILY DOMAIN-CONTAINING PROTEIN 1"/>
    <property type="match status" value="1"/>
</dbReference>
<dbReference type="Proteomes" id="UP000287857">
    <property type="component" value="Unassembled WGS sequence"/>
</dbReference>
<dbReference type="AlphaFoldDB" id="A0A430A184"/>
<keyword evidence="2" id="KW-0812">Transmembrane</keyword>
<evidence type="ECO:0000313" key="4">
    <source>
        <dbReference type="EMBL" id="RSU00143.1"/>
    </source>
</evidence>
<dbReference type="GO" id="GO:0015627">
    <property type="term" value="C:type II protein secretion system complex"/>
    <property type="evidence" value="ECO:0007669"/>
    <property type="project" value="TreeGrafter"/>
</dbReference>
<dbReference type="NCBIfam" id="TIGR00426">
    <property type="entry name" value="competence protein ComEA helix-hairpin-helix repeat region"/>
    <property type="match status" value="1"/>
</dbReference>
<dbReference type="GO" id="GO:0006281">
    <property type="term" value="P:DNA repair"/>
    <property type="evidence" value="ECO:0007669"/>
    <property type="project" value="InterPro"/>
</dbReference>